<feature type="domain" description="Palmitoyltransferase DHHC" evidence="9">
    <location>
        <begin position="179"/>
        <end position="236"/>
    </location>
</feature>
<dbReference type="PANTHER" id="PTHR22883:SF265">
    <property type="entry name" value="PROTEIN S-ACYLTRANSFERASE 22-RELATED"/>
    <property type="match status" value="1"/>
</dbReference>
<evidence type="ECO:0000259" key="9">
    <source>
        <dbReference type="Pfam" id="PF01529"/>
    </source>
</evidence>
<dbReference type="OMA" id="ICALWAS"/>
<comment type="domain">
    <text evidence="8">The DHHC domain is required for palmitoyltransferase activity.</text>
</comment>
<dbReference type="PROSITE" id="PS50216">
    <property type="entry name" value="DHHC"/>
    <property type="match status" value="1"/>
</dbReference>
<dbReference type="EMBL" id="LRBV02000003">
    <property type="status" value="NOT_ANNOTATED_CDS"/>
    <property type="molecule type" value="Genomic_DNA"/>
</dbReference>
<dbReference type="InterPro" id="IPR039859">
    <property type="entry name" value="PFA4/ZDH16/20/ERF2-like"/>
</dbReference>
<evidence type="ECO:0000256" key="2">
    <source>
        <dbReference type="ARBA" id="ARBA00008574"/>
    </source>
</evidence>
<evidence type="ECO:0000256" key="3">
    <source>
        <dbReference type="ARBA" id="ARBA00022679"/>
    </source>
</evidence>
<keyword evidence="11" id="KW-1185">Reference proteome</keyword>
<dbReference type="InterPro" id="IPR001594">
    <property type="entry name" value="Palmitoyltrfase_DHHC"/>
</dbReference>
<name>A0A7N2LBR0_QUELO</name>
<comment type="similarity">
    <text evidence="2 8">Belongs to the DHHC palmitoyltransferase family.</text>
</comment>
<comment type="subcellular location">
    <subcellularLocation>
        <location evidence="1">Endomembrane system</location>
        <topology evidence="1">Multi-pass membrane protein</topology>
    </subcellularLocation>
</comment>
<organism evidence="10 11">
    <name type="scientific">Quercus lobata</name>
    <name type="common">Valley oak</name>
    <dbReference type="NCBI Taxonomy" id="97700"/>
    <lineage>
        <taxon>Eukaryota</taxon>
        <taxon>Viridiplantae</taxon>
        <taxon>Streptophyta</taxon>
        <taxon>Embryophyta</taxon>
        <taxon>Tracheophyta</taxon>
        <taxon>Spermatophyta</taxon>
        <taxon>Magnoliopsida</taxon>
        <taxon>eudicotyledons</taxon>
        <taxon>Gunneridae</taxon>
        <taxon>Pentapetalae</taxon>
        <taxon>rosids</taxon>
        <taxon>fabids</taxon>
        <taxon>Fagales</taxon>
        <taxon>Fagaceae</taxon>
        <taxon>Quercus</taxon>
    </lineage>
</organism>
<feature type="transmembrane region" description="Helical" evidence="8">
    <location>
        <begin position="12"/>
        <end position="35"/>
    </location>
</feature>
<evidence type="ECO:0000256" key="5">
    <source>
        <dbReference type="ARBA" id="ARBA00022989"/>
    </source>
</evidence>
<dbReference type="EC" id="2.3.1.225" evidence="8"/>
<dbReference type="GO" id="GO:0006612">
    <property type="term" value="P:protein targeting to membrane"/>
    <property type="evidence" value="ECO:0007669"/>
    <property type="project" value="TreeGrafter"/>
</dbReference>
<comment type="catalytic activity">
    <reaction evidence="8">
        <text>L-cysteinyl-[protein] + hexadecanoyl-CoA = S-hexadecanoyl-L-cysteinyl-[protein] + CoA</text>
        <dbReference type="Rhea" id="RHEA:36683"/>
        <dbReference type="Rhea" id="RHEA-COMP:10131"/>
        <dbReference type="Rhea" id="RHEA-COMP:11032"/>
        <dbReference type="ChEBI" id="CHEBI:29950"/>
        <dbReference type="ChEBI" id="CHEBI:57287"/>
        <dbReference type="ChEBI" id="CHEBI:57379"/>
        <dbReference type="ChEBI" id="CHEBI:74151"/>
        <dbReference type="EC" id="2.3.1.225"/>
    </reaction>
</comment>
<keyword evidence="6 8" id="KW-0472">Membrane</keyword>
<keyword evidence="3 8" id="KW-0808">Transferase</keyword>
<dbReference type="PANTHER" id="PTHR22883">
    <property type="entry name" value="ZINC FINGER DHHC DOMAIN CONTAINING PROTEIN"/>
    <property type="match status" value="1"/>
</dbReference>
<keyword evidence="5 8" id="KW-1133">Transmembrane helix</keyword>
<dbReference type="GO" id="GO:0005783">
    <property type="term" value="C:endoplasmic reticulum"/>
    <property type="evidence" value="ECO:0007669"/>
    <property type="project" value="TreeGrafter"/>
</dbReference>
<dbReference type="GO" id="GO:0019706">
    <property type="term" value="F:protein-cysteine S-palmitoyltransferase activity"/>
    <property type="evidence" value="ECO:0007669"/>
    <property type="project" value="UniProtKB-EC"/>
</dbReference>
<dbReference type="Pfam" id="PF01529">
    <property type="entry name" value="DHHC"/>
    <property type="match status" value="1"/>
</dbReference>
<dbReference type="InParanoid" id="A0A7N2LBR0"/>
<dbReference type="EnsemblPlants" id="QL03p069884:mrna">
    <property type="protein sequence ID" value="QL03p069884:mrna"/>
    <property type="gene ID" value="QL03p069884"/>
</dbReference>
<protein>
    <recommendedName>
        <fullName evidence="8">S-acyltransferase</fullName>
        <ecNumber evidence="8">2.3.1.225</ecNumber>
    </recommendedName>
    <alternativeName>
        <fullName evidence="8">Palmitoyltransferase</fullName>
    </alternativeName>
</protein>
<reference evidence="10 11" key="1">
    <citation type="journal article" date="2016" name="G3 (Bethesda)">
        <title>First Draft Assembly and Annotation of the Genome of a California Endemic Oak Quercus lobata Nee (Fagaceae).</title>
        <authorList>
            <person name="Sork V.L."/>
            <person name="Fitz-Gibbon S.T."/>
            <person name="Puiu D."/>
            <person name="Crepeau M."/>
            <person name="Gugger P.F."/>
            <person name="Sherman R."/>
            <person name="Stevens K."/>
            <person name="Langley C.H."/>
            <person name="Pellegrini M."/>
            <person name="Salzberg S.L."/>
        </authorList>
    </citation>
    <scope>NUCLEOTIDE SEQUENCE [LARGE SCALE GENOMIC DNA]</scope>
    <source>
        <strain evidence="10 11">cv. SW786</strain>
    </source>
</reference>
<evidence type="ECO:0000256" key="4">
    <source>
        <dbReference type="ARBA" id="ARBA00022692"/>
    </source>
</evidence>
<proteinExistence type="inferred from homology"/>
<dbReference type="AlphaFoldDB" id="A0A7N2LBR0"/>
<dbReference type="Gramene" id="QL03p069884:mrna">
    <property type="protein sequence ID" value="QL03p069884:mrna"/>
    <property type="gene ID" value="QL03p069884"/>
</dbReference>
<feature type="transmembrane region" description="Helical" evidence="8">
    <location>
        <begin position="41"/>
        <end position="65"/>
    </location>
</feature>
<keyword evidence="7 8" id="KW-0012">Acyltransferase</keyword>
<evidence type="ECO:0000313" key="10">
    <source>
        <dbReference type="EnsemblPlants" id="QL03p069884:mrna"/>
    </source>
</evidence>
<evidence type="ECO:0000313" key="11">
    <source>
        <dbReference type="Proteomes" id="UP000594261"/>
    </source>
</evidence>
<evidence type="ECO:0000256" key="6">
    <source>
        <dbReference type="ARBA" id="ARBA00023136"/>
    </source>
</evidence>
<dbReference type="Proteomes" id="UP000594261">
    <property type="component" value="Chromosome 3"/>
</dbReference>
<sequence length="242" mass="27223">MRKNGWQLPYHPLQVVAVAVFLALGFAFYVFFAPFVGKKLFQYIVMGLYTPLITCVFGLYVWCAAADPADPGVFRSKKYLNIPDHEKHSRPKDSKLGGESTSSILDANTTTVGGKPMDKDALGKDATMKDHTAEIEKNASPKNSSCLLLVCSPCAFICNSCGSSEESSEQQMSEEGMFYCSLCEVEVFKYSKHCRVCDKCVDRFDHHCRWLNNCIGKKNYRQFFTLMVTSLLLVSMRFHTLP</sequence>
<accession>A0A7N2LBR0</accession>
<evidence type="ECO:0000256" key="7">
    <source>
        <dbReference type="ARBA" id="ARBA00023315"/>
    </source>
</evidence>
<evidence type="ECO:0000256" key="1">
    <source>
        <dbReference type="ARBA" id="ARBA00004127"/>
    </source>
</evidence>
<reference evidence="10" key="2">
    <citation type="submission" date="2021-01" db="UniProtKB">
        <authorList>
            <consortium name="EnsemblPlants"/>
        </authorList>
    </citation>
    <scope>IDENTIFICATION</scope>
</reference>
<evidence type="ECO:0000256" key="8">
    <source>
        <dbReference type="RuleBase" id="RU079119"/>
    </source>
</evidence>
<dbReference type="GO" id="GO:0005794">
    <property type="term" value="C:Golgi apparatus"/>
    <property type="evidence" value="ECO:0007669"/>
    <property type="project" value="TreeGrafter"/>
</dbReference>
<keyword evidence="4 8" id="KW-0812">Transmembrane</keyword>